<dbReference type="PROSITE" id="PS51819">
    <property type="entry name" value="VOC"/>
    <property type="match status" value="1"/>
</dbReference>
<gene>
    <name evidence="2" type="ORF">J2X26_000694</name>
</gene>
<keyword evidence="3" id="KW-1185">Reference proteome</keyword>
<dbReference type="Pfam" id="PF00903">
    <property type="entry name" value="Glyoxalase"/>
    <property type="match status" value="1"/>
</dbReference>
<comment type="caution">
    <text evidence="2">The sequence shown here is derived from an EMBL/GenBank/DDBJ whole genome shotgun (WGS) entry which is preliminary data.</text>
</comment>
<dbReference type="EMBL" id="JAUSVB010000001">
    <property type="protein sequence ID" value="MDQ0372397.1"/>
    <property type="molecule type" value="Genomic_DNA"/>
</dbReference>
<dbReference type="InterPro" id="IPR037523">
    <property type="entry name" value="VOC_core"/>
</dbReference>
<protein>
    <submittedName>
        <fullName evidence="2">Catechol 2,3-dioxygenase-like lactoylglutathione lyase family enzyme</fullName>
    </submittedName>
</protein>
<evidence type="ECO:0000313" key="3">
    <source>
        <dbReference type="Proteomes" id="UP001239626"/>
    </source>
</evidence>
<dbReference type="Proteomes" id="UP001239626">
    <property type="component" value="Unassembled WGS sequence"/>
</dbReference>
<name>A0ABU0EC28_9CELL</name>
<accession>A0ABU0EC28</accession>
<proteinExistence type="predicted"/>
<dbReference type="RefSeq" id="WP_307489846.1">
    <property type="nucleotide sequence ID" value="NZ_JAUSVB010000001.1"/>
</dbReference>
<dbReference type="Gene3D" id="3.30.720.110">
    <property type="match status" value="1"/>
</dbReference>
<evidence type="ECO:0000313" key="2">
    <source>
        <dbReference type="EMBL" id="MDQ0372397.1"/>
    </source>
</evidence>
<feature type="domain" description="VOC" evidence="1">
    <location>
        <begin position="1"/>
        <end position="120"/>
    </location>
</feature>
<reference evidence="2 3" key="1">
    <citation type="submission" date="2023-07" db="EMBL/GenBank/DDBJ databases">
        <title>Sorghum-associated microbial communities from plants grown in Nebraska, USA.</title>
        <authorList>
            <person name="Schachtman D."/>
        </authorList>
    </citation>
    <scope>NUCLEOTIDE SEQUENCE [LARGE SCALE GENOMIC DNA]</scope>
    <source>
        <strain evidence="2 3">BE332</strain>
    </source>
</reference>
<dbReference type="Gene3D" id="3.30.720.120">
    <property type="match status" value="1"/>
</dbReference>
<dbReference type="SUPFAM" id="SSF54593">
    <property type="entry name" value="Glyoxalase/Bleomycin resistance protein/Dihydroxybiphenyl dioxygenase"/>
    <property type="match status" value="1"/>
</dbReference>
<dbReference type="InterPro" id="IPR029068">
    <property type="entry name" value="Glyas_Bleomycin-R_OHBP_Dase"/>
</dbReference>
<evidence type="ECO:0000259" key="1">
    <source>
        <dbReference type="PROSITE" id="PS51819"/>
    </source>
</evidence>
<sequence>MITSIYPVLMSTDVAATAAFFRDAFALETAFESDWYVSLRSGAFELAVLESTHETIPAGHRTPAGGVLVNIEVEDVDAEYERLVTRGGAPVALDLRSETFGQRHVILVAPGGVLVDVIQPIPVTGDV</sequence>
<organism evidence="2 3">
    <name type="scientific">Cellulomonas humilata</name>
    <dbReference type="NCBI Taxonomy" id="144055"/>
    <lineage>
        <taxon>Bacteria</taxon>
        <taxon>Bacillati</taxon>
        <taxon>Actinomycetota</taxon>
        <taxon>Actinomycetes</taxon>
        <taxon>Micrococcales</taxon>
        <taxon>Cellulomonadaceae</taxon>
        <taxon>Cellulomonas</taxon>
    </lineage>
</organism>
<dbReference type="InterPro" id="IPR004360">
    <property type="entry name" value="Glyas_Fos-R_dOase_dom"/>
</dbReference>